<dbReference type="EMBL" id="JACHIJ010000002">
    <property type="protein sequence ID" value="MBB5051785.1"/>
    <property type="molecule type" value="Genomic_DNA"/>
</dbReference>
<keyword evidence="1" id="KW-0812">Transmembrane</keyword>
<comment type="caution">
    <text evidence="2">The sequence shown here is derived from an EMBL/GenBank/DDBJ whole genome shotgun (WGS) entry which is preliminary data.</text>
</comment>
<sequence>MNDNRNTLALIAAAAVLALVLGFSYGATFNGGCEQIKDAPFGCIEWWFSRYQTLLAMFGAIFVAWLSVQPVLKQLKLSSVQTAVALQQVHADREKRLENWLKPELAALEKLSEDLARGYYEREDDHGVLPHWVWDMNQTVDSTRDRLIRRQDRNFGPAEITGARQNLIDILGRLSKCMSDYNGSVYADDPEYDLSDDDRAKIDAAEDAAQKDLPIRIDETSVAINKFGEVVAKDLRELRMRRRFYDQMLASADLSRPEVE</sequence>
<dbReference type="AlphaFoldDB" id="A0A840MVK6"/>
<keyword evidence="1" id="KW-1133">Transmembrane helix</keyword>
<reference evidence="2 3" key="1">
    <citation type="submission" date="2020-08" db="EMBL/GenBank/DDBJ databases">
        <title>Genomic Encyclopedia of Type Strains, Phase IV (KMG-IV): sequencing the most valuable type-strain genomes for metagenomic binning, comparative biology and taxonomic classification.</title>
        <authorList>
            <person name="Goeker M."/>
        </authorList>
    </citation>
    <scope>NUCLEOTIDE SEQUENCE [LARGE SCALE GENOMIC DNA]</scope>
    <source>
        <strain evidence="2 3">DSM 17498</strain>
    </source>
</reference>
<name>A0A840MVK6_9BRAD</name>
<accession>A0A840MVK6</accession>
<protein>
    <submittedName>
        <fullName evidence="2">Uncharacterized protein</fullName>
    </submittedName>
</protein>
<evidence type="ECO:0000256" key="1">
    <source>
        <dbReference type="SAM" id="Phobius"/>
    </source>
</evidence>
<feature type="transmembrane region" description="Helical" evidence="1">
    <location>
        <begin position="50"/>
        <end position="68"/>
    </location>
</feature>
<gene>
    <name evidence="2" type="ORF">HNQ36_001739</name>
</gene>
<keyword evidence="1" id="KW-0472">Membrane</keyword>
<evidence type="ECO:0000313" key="2">
    <source>
        <dbReference type="EMBL" id="MBB5051785.1"/>
    </source>
</evidence>
<organism evidence="2 3">
    <name type="scientific">Afipia massiliensis</name>
    <dbReference type="NCBI Taxonomy" id="211460"/>
    <lineage>
        <taxon>Bacteria</taxon>
        <taxon>Pseudomonadati</taxon>
        <taxon>Pseudomonadota</taxon>
        <taxon>Alphaproteobacteria</taxon>
        <taxon>Hyphomicrobiales</taxon>
        <taxon>Nitrobacteraceae</taxon>
        <taxon>Afipia</taxon>
    </lineage>
</organism>
<evidence type="ECO:0000313" key="3">
    <source>
        <dbReference type="Proteomes" id="UP000521227"/>
    </source>
</evidence>
<dbReference type="Proteomes" id="UP000521227">
    <property type="component" value="Unassembled WGS sequence"/>
</dbReference>
<dbReference type="RefSeq" id="WP_184083849.1">
    <property type="nucleotide sequence ID" value="NZ_JACHIJ010000002.1"/>
</dbReference>
<proteinExistence type="predicted"/>